<evidence type="ECO:0000256" key="12">
    <source>
        <dbReference type="ARBA" id="ARBA00022695"/>
    </source>
</evidence>
<dbReference type="EMBL" id="JBHSCX010000001">
    <property type="protein sequence ID" value="MFC4360758.1"/>
    <property type="molecule type" value="Genomic_DNA"/>
</dbReference>
<dbReference type="PANTHER" id="PTHR46382:SF1">
    <property type="entry name" value="PHOSPHATIDATE CYTIDYLYLTRANSFERASE"/>
    <property type="match status" value="1"/>
</dbReference>
<evidence type="ECO:0000313" key="20">
    <source>
        <dbReference type="EMBL" id="MFC4360758.1"/>
    </source>
</evidence>
<comment type="pathway">
    <text evidence="4">Lipid metabolism.</text>
</comment>
<keyword evidence="16" id="KW-0594">Phospholipid biosynthesis</keyword>
<evidence type="ECO:0000256" key="7">
    <source>
        <dbReference type="ARBA" id="ARBA00019373"/>
    </source>
</evidence>
<accession>A0ABV8UZA0</accession>
<name>A0ABV8UZA0_9GAMM</name>
<evidence type="ECO:0000256" key="14">
    <source>
        <dbReference type="ARBA" id="ARBA00023098"/>
    </source>
</evidence>
<dbReference type="InterPro" id="IPR000374">
    <property type="entry name" value="PC_trans"/>
</dbReference>
<evidence type="ECO:0000256" key="1">
    <source>
        <dbReference type="ARBA" id="ARBA00001698"/>
    </source>
</evidence>
<keyword evidence="11 18" id="KW-0812">Transmembrane</keyword>
<dbReference type="GO" id="GO:0004605">
    <property type="term" value="F:phosphatidate cytidylyltransferase activity"/>
    <property type="evidence" value="ECO:0007669"/>
    <property type="project" value="UniProtKB-EC"/>
</dbReference>
<gene>
    <name evidence="20" type="ORF">ACFOX3_00520</name>
</gene>
<feature type="transmembrane region" description="Helical" evidence="19">
    <location>
        <begin position="258"/>
        <end position="276"/>
    </location>
</feature>
<evidence type="ECO:0000256" key="15">
    <source>
        <dbReference type="ARBA" id="ARBA00023136"/>
    </source>
</evidence>
<evidence type="ECO:0000256" key="18">
    <source>
        <dbReference type="RuleBase" id="RU003938"/>
    </source>
</evidence>
<evidence type="ECO:0000256" key="10">
    <source>
        <dbReference type="ARBA" id="ARBA00022679"/>
    </source>
</evidence>
<feature type="transmembrane region" description="Helical" evidence="19">
    <location>
        <begin position="210"/>
        <end position="228"/>
    </location>
</feature>
<feature type="transmembrane region" description="Helical" evidence="19">
    <location>
        <begin position="93"/>
        <end position="113"/>
    </location>
</feature>
<feature type="transmembrane region" description="Helical" evidence="19">
    <location>
        <begin position="184"/>
        <end position="204"/>
    </location>
</feature>
<evidence type="ECO:0000256" key="11">
    <source>
        <dbReference type="ARBA" id="ARBA00022692"/>
    </source>
</evidence>
<comment type="subcellular location">
    <subcellularLocation>
        <location evidence="2">Cell membrane</location>
        <topology evidence="2">Multi-pass membrane protein</topology>
    </subcellularLocation>
</comment>
<proteinExistence type="inferred from homology"/>
<sequence>MLKLRIITALLLVAVLGGALFYLPVGLFQLLLATAVLIATWEWSNLAGLSGYLKRAGYVFVTALAMAALAYFAELSRGLNAEWVRNVLVVGGAWWALALLWIQGYPSSAILWGASSARMVMGWLVLVPAWLGLCYLREQPGGEWLIVLVVGVVAGADIGGYFFGRAFGKRKLAPKVSPGKSWEGFWGGLGVNVLWACALGFWLGGDSWQLLLAIVVPASLVSVLGDLVESMLKRHRGIKDSSQLLPGHGGVLDRIDSITAAAPFVALGVLFTGFSFL</sequence>
<keyword evidence="13 19" id="KW-1133">Transmembrane helix</keyword>
<keyword evidence="9" id="KW-0444">Lipid biosynthesis</keyword>
<comment type="catalytic activity">
    <reaction evidence="1 18">
        <text>a 1,2-diacyl-sn-glycero-3-phosphate + CTP + H(+) = a CDP-1,2-diacyl-sn-glycerol + diphosphate</text>
        <dbReference type="Rhea" id="RHEA:16229"/>
        <dbReference type="ChEBI" id="CHEBI:15378"/>
        <dbReference type="ChEBI" id="CHEBI:33019"/>
        <dbReference type="ChEBI" id="CHEBI:37563"/>
        <dbReference type="ChEBI" id="CHEBI:58332"/>
        <dbReference type="ChEBI" id="CHEBI:58608"/>
        <dbReference type="EC" id="2.7.7.41"/>
    </reaction>
</comment>
<evidence type="ECO:0000256" key="13">
    <source>
        <dbReference type="ARBA" id="ARBA00022989"/>
    </source>
</evidence>
<dbReference type="EC" id="2.7.7.41" evidence="6 18"/>
<keyword evidence="21" id="KW-1185">Reference proteome</keyword>
<feature type="transmembrane region" description="Helical" evidence="19">
    <location>
        <begin position="144"/>
        <end position="163"/>
    </location>
</feature>
<dbReference type="Pfam" id="PF01148">
    <property type="entry name" value="CTP_transf_1"/>
    <property type="match status" value="1"/>
</dbReference>
<evidence type="ECO:0000313" key="21">
    <source>
        <dbReference type="Proteomes" id="UP001595840"/>
    </source>
</evidence>
<evidence type="ECO:0000256" key="5">
    <source>
        <dbReference type="ARBA" id="ARBA00010185"/>
    </source>
</evidence>
<feature type="transmembrane region" description="Helical" evidence="19">
    <location>
        <begin position="27"/>
        <end position="44"/>
    </location>
</feature>
<dbReference type="PROSITE" id="PS01315">
    <property type="entry name" value="CDS"/>
    <property type="match status" value="1"/>
</dbReference>
<evidence type="ECO:0000256" key="17">
    <source>
        <dbReference type="ARBA" id="ARBA00023264"/>
    </source>
</evidence>
<keyword evidence="10 18" id="KW-0808">Transferase</keyword>
<feature type="transmembrane region" description="Helical" evidence="19">
    <location>
        <begin position="120"/>
        <end position="138"/>
    </location>
</feature>
<organism evidence="20 21">
    <name type="scientific">Simiduia curdlanivorans</name>
    <dbReference type="NCBI Taxonomy" id="1492769"/>
    <lineage>
        <taxon>Bacteria</taxon>
        <taxon>Pseudomonadati</taxon>
        <taxon>Pseudomonadota</taxon>
        <taxon>Gammaproteobacteria</taxon>
        <taxon>Cellvibrionales</taxon>
        <taxon>Cellvibrionaceae</taxon>
        <taxon>Simiduia</taxon>
    </lineage>
</organism>
<evidence type="ECO:0000256" key="8">
    <source>
        <dbReference type="ARBA" id="ARBA00022475"/>
    </source>
</evidence>
<feature type="transmembrane region" description="Helical" evidence="19">
    <location>
        <begin position="56"/>
        <end position="73"/>
    </location>
</feature>
<evidence type="ECO:0000256" key="9">
    <source>
        <dbReference type="ARBA" id="ARBA00022516"/>
    </source>
</evidence>
<dbReference type="Proteomes" id="UP001595840">
    <property type="component" value="Unassembled WGS sequence"/>
</dbReference>
<comment type="caution">
    <text evidence="20">The sequence shown here is derived from an EMBL/GenBank/DDBJ whole genome shotgun (WGS) entry which is preliminary data.</text>
</comment>
<evidence type="ECO:0000256" key="2">
    <source>
        <dbReference type="ARBA" id="ARBA00004651"/>
    </source>
</evidence>
<comment type="pathway">
    <text evidence="3 18">Phospholipid metabolism; CDP-diacylglycerol biosynthesis; CDP-diacylglycerol from sn-glycerol 3-phosphate: step 3/3.</text>
</comment>
<keyword evidence="8" id="KW-1003">Cell membrane</keyword>
<dbReference type="RefSeq" id="WP_290264568.1">
    <property type="nucleotide sequence ID" value="NZ_JAUFQG010000006.1"/>
</dbReference>
<evidence type="ECO:0000256" key="16">
    <source>
        <dbReference type="ARBA" id="ARBA00023209"/>
    </source>
</evidence>
<keyword evidence="12 18" id="KW-0548">Nucleotidyltransferase</keyword>
<keyword evidence="15 19" id="KW-0472">Membrane</keyword>
<reference evidence="21" key="1">
    <citation type="journal article" date="2019" name="Int. J. Syst. Evol. Microbiol.">
        <title>The Global Catalogue of Microorganisms (GCM) 10K type strain sequencing project: providing services to taxonomists for standard genome sequencing and annotation.</title>
        <authorList>
            <consortium name="The Broad Institute Genomics Platform"/>
            <consortium name="The Broad Institute Genome Sequencing Center for Infectious Disease"/>
            <person name="Wu L."/>
            <person name="Ma J."/>
        </authorList>
    </citation>
    <scope>NUCLEOTIDE SEQUENCE [LARGE SCALE GENOMIC DNA]</scope>
    <source>
        <strain evidence="21">CECT 8570</strain>
    </source>
</reference>
<keyword evidence="14" id="KW-0443">Lipid metabolism</keyword>
<evidence type="ECO:0000256" key="4">
    <source>
        <dbReference type="ARBA" id="ARBA00005189"/>
    </source>
</evidence>
<comment type="similarity">
    <text evidence="5 18">Belongs to the CDS family.</text>
</comment>
<keyword evidence="17" id="KW-1208">Phospholipid metabolism</keyword>
<evidence type="ECO:0000256" key="3">
    <source>
        <dbReference type="ARBA" id="ARBA00005119"/>
    </source>
</evidence>
<dbReference type="PANTHER" id="PTHR46382">
    <property type="entry name" value="PHOSPHATIDATE CYTIDYLYLTRANSFERASE"/>
    <property type="match status" value="1"/>
</dbReference>
<evidence type="ECO:0000256" key="19">
    <source>
        <dbReference type="SAM" id="Phobius"/>
    </source>
</evidence>
<protein>
    <recommendedName>
        <fullName evidence="7 18">Phosphatidate cytidylyltransferase</fullName>
        <ecNumber evidence="6 18">2.7.7.41</ecNumber>
    </recommendedName>
</protein>
<evidence type="ECO:0000256" key="6">
    <source>
        <dbReference type="ARBA" id="ARBA00012487"/>
    </source>
</evidence>